<dbReference type="Proteomes" id="UP000177564">
    <property type="component" value="Unassembled WGS sequence"/>
</dbReference>
<protein>
    <submittedName>
        <fullName evidence="1">Uncharacterized protein</fullName>
    </submittedName>
</protein>
<evidence type="ECO:0000313" key="2">
    <source>
        <dbReference type="Proteomes" id="UP000177564"/>
    </source>
</evidence>
<proteinExistence type="predicted"/>
<organism evidence="1 2">
    <name type="scientific">Candidatus Adlerbacteria bacterium RIFCSPHIGHO2_02_FULL_52_17</name>
    <dbReference type="NCBI Taxonomy" id="1797240"/>
    <lineage>
        <taxon>Bacteria</taxon>
        <taxon>Candidatus Adleribacteriota</taxon>
    </lineage>
</organism>
<dbReference type="EMBL" id="MEWU01000034">
    <property type="protein sequence ID" value="OGC82895.1"/>
    <property type="molecule type" value="Genomic_DNA"/>
</dbReference>
<dbReference type="AlphaFoldDB" id="A0A1F4XME0"/>
<reference evidence="1 2" key="1">
    <citation type="journal article" date="2016" name="Nat. Commun.">
        <title>Thousands of microbial genomes shed light on interconnected biogeochemical processes in an aquifer system.</title>
        <authorList>
            <person name="Anantharaman K."/>
            <person name="Brown C.T."/>
            <person name="Hug L.A."/>
            <person name="Sharon I."/>
            <person name="Castelle C.J."/>
            <person name="Probst A.J."/>
            <person name="Thomas B.C."/>
            <person name="Singh A."/>
            <person name="Wilkins M.J."/>
            <person name="Karaoz U."/>
            <person name="Brodie E.L."/>
            <person name="Williams K.H."/>
            <person name="Hubbard S.S."/>
            <person name="Banfield J.F."/>
        </authorList>
    </citation>
    <scope>NUCLEOTIDE SEQUENCE [LARGE SCALE GENOMIC DNA]</scope>
</reference>
<gene>
    <name evidence="1" type="ORF">A3D68_02170</name>
</gene>
<evidence type="ECO:0000313" key="1">
    <source>
        <dbReference type="EMBL" id="OGC82895.1"/>
    </source>
</evidence>
<sequence>MAHGGDDFRKTRVTERVHIKVERWKKGARKPETDTITIIRTRSRNGPLAGSIQEMAERFLRGFPKNGEPPAISSKKKDE</sequence>
<comment type="caution">
    <text evidence="1">The sequence shown here is derived from an EMBL/GenBank/DDBJ whole genome shotgun (WGS) entry which is preliminary data.</text>
</comment>
<name>A0A1F4XME0_9BACT</name>
<accession>A0A1F4XME0</accession>